<feature type="signal peptide" evidence="2">
    <location>
        <begin position="1"/>
        <end position="28"/>
    </location>
</feature>
<keyword evidence="1" id="KW-0472">Membrane</keyword>
<dbReference type="EMBL" id="AYYO01000011">
    <property type="protein sequence ID" value="KRM55839.1"/>
    <property type="molecule type" value="Genomic_DNA"/>
</dbReference>
<keyword evidence="5" id="KW-1185">Reference proteome</keyword>
<dbReference type="Pfam" id="PF04536">
    <property type="entry name" value="TPM_phosphatase"/>
    <property type="match status" value="1"/>
</dbReference>
<dbReference type="Gene3D" id="3.10.310.50">
    <property type="match status" value="1"/>
</dbReference>
<dbReference type="PANTHER" id="PTHR30373:SF2">
    <property type="entry name" value="UPF0603 PROTEIN YGCG"/>
    <property type="match status" value="1"/>
</dbReference>
<evidence type="ECO:0000259" key="3">
    <source>
        <dbReference type="Pfam" id="PF04536"/>
    </source>
</evidence>
<keyword evidence="2" id="KW-0732">Signal</keyword>
<feature type="transmembrane region" description="Helical" evidence="1">
    <location>
        <begin position="206"/>
        <end position="225"/>
    </location>
</feature>
<name>A0A0R1ZMR7_9LACO</name>
<proteinExistence type="predicted"/>
<dbReference type="Proteomes" id="UP000051679">
    <property type="component" value="Unassembled WGS sequence"/>
</dbReference>
<dbReference type="InterPro" id="IPR007621">
    <property type="entry name" value="TPM_dom"/>
</dbReference>
<evidence type="ECO:0000256" key="2">
    <source>
        <dbReference type="SAM" id="SignalP"/>
    </source>
</evidence>
<sequence length="300" mass="31257">MRKLHAWAFALVAAVLLLIGIAPVNAHAATMPAKPDADYYDGISLLDDTTRQLVEDKNQFYQSTKQKPQVVLAAIKSTGGDSIDSYAPDLFSKWGVGQKGKDNGILILFARNDGDNNVRIEVGYGAESYMTDAISGRILQDNLDDLKSNDDAEVNTGLRNVFNAVATMVDKHYKYKSDSNTLTSAKYNEYRGRTQTRTGSSTLAKLIKGIVSIIILLVILVVVLGGSGGNGRGGHGGGGGNGWLWFLLGNMLGSGFGGRGSFRDDDDHFGGFGGGGFGDGGGFGGGGFGGGSSGGGGASV</sequence>
<evidence type="ECO:0000313" key="4">
    <source>
        <dbReference type="EMBL" id="KRM55839.1"/>
    </source>
</evidence>
<dbReference type="OrthoDB" id="9810918at2"/>
<organism evidence="4 5">
    <name type="scientific">Lacticaseibacillus sharpeae JCM 1186 = DSM 20505</name>
    <dbReference type="NCBI Taxonomy" id="1291052"/>
    <lineage>
        <taxon>Bacteria</taxon>
        <taxon>Bacillati</taxon>
        <taxon>Bacillota</taxon>
        <taxon>Bacilli</taxon>
        <taxon>Lactobacillales</taxon>
        <taxon>Lactobacillaceae</taxon>
        <taxon>Lacticaseibacillus</taxon>
    </lineage>
</organism>
<evidence type="ECO:0000313" key="5">
    <source>
        <dbReference type="Proteomes" id="UP000051679"/>
    </source>
</evidence>
<feature type="chain" id="PRO_5006414455" evidence="2">
    <location>
        <begin position="29"/>
        <end position="300"/>
    </location>
</feature>
<gene>
    <name evidence="4" type="ORF">FC18_GL000889</name>
</gene>
<feature type="domain" description="TPM" evidence="3">
    <location>
        <begin position="41"/>
        <end position="166"/>
    </location>
</feature>
<dbReference type="AlphaFoldDB" id="A0A0R1ZMR7"/>
<keyword evidence="1" id="KW-1133">Transmembrane helix</keyword>
<dbReference type="STRING" id="1291052.FC18_GL000889"/>
<evidence type="ECO:0000256" key="1">
    <source>
        <dbReference type="SAM" id="Phobius"/>
    </source>
</evidence>
<dbReference type="RefSeq" id="WP_054677749.1">
    <property type="nucleotide sequence ID" value="NZ_AYYO01000011.1"/>
</dbReference>
<dbReference type="PATRIC" id="fig|1291052.5.peg.905"/>
<comment type="caution">
    <text evidence="4">The sequence shown here is derived from an EMBL/GenBank/DDBJ whole genome shotgun (WGS) entry which is preliminary data.</text>
</comment>
<protein>
    <submittedName>
        <fullName evidence="4">Beta-propeller domain-containing protein</fullName>
    </submittedName>
</protein>
<dbReference type="PANTHER" id="PTHR30373">
    <property type="entry name" value="UPF0603 PROTEIN YGCG"/>
    <property type="match status" value="1"/>
</dbReference>
<keyword evidence="1" id="KW-0812">Transmembrane</keyword>
<accession>A0A0R1ZMR7</accession>
<reference evidence="4 5" key="1">
    <citation type="journal article" date="2015" name="Genome Announc.">
        <title>Expanding the biotechnology potential of lactobacilli through comparative genomics of 213 strains and associated genera.</title>
        <authorList>
            <person name="Sun Z."/>
            <person name="Harris H.M."/>
            <person name="McCann A."/>
            <person name="Guo C."/>
            <person name="Argimon S."/>
            <person name="Zhang W."/>
            <person name="Yang X."/>
            <person name="Jeffery I.B."/>
            <person name="Cooney J.C."/>
            <person name="Kagawa T.F."/>
            <person name="Liu W."/>
            <person name="Song Y."/>
            <person name="Salvetti E."/>
            <person name="Wrobel A."/>
            <person name="Rasinkangas P."/>
            <person name="Parkhill J."/>
            <person name="Rea M.C."/>
            <person name="O'Sullivan O."/>
            <person name="Ritari J."/>
            <person name="Douillard F.P."/>
            <person name="Paul Ross R."/>
            <person name="Yang R."/>
            <person name="Briner A.E."/>
            <person name="Felis G.E."/>
            <person name="de Vos W.M."/>
            <person name="Barrangou R."/>
            <person name="Klaenhammer T.R."/>
            <person name="Caufield P.W."/>
            <person name="Cui Y."/>
            <person name="Zhang H."/>
            <person name="O'Toole P.W."/>
        </authorList>
    </citation>
    <scope>NUCLEOTIDE SEQUENCE [LARGE SCALE GENOMIC DNA]</scope>
    <source>
        <strain evidence="4 5">DSM 20505</strain>
    </source>
</reference>